<dbReference type="Gene3D" id="1.10.10.10">
    <property type="entry name" value="Winged helix-like DNA-binding domain superfamily/Winged helix DNA-binding domain"/>
    <property type="match status" value="1"/>
</dbReference>
<accession>A0A7S2ANP9</accession>
<reference evidence="7" key="1">
    <citation type="submission" date="2021-01" db="EMBL/GenBank/DDBJ databases">
        <authorList>
            <person name="Corre E."/>
            <person name="Pelletier E."/>
            <person name="Niang G."/>
            <person name="Scheremetjew M."/>
            <person name="Finn R."/>
            <person name="Kale V."/>
            <person name="Holt S."/>
            <person name="Cochrane G."/>
            <person name="Meng A."/>
            <person name="Brown T."/>
            <person name="Cohen L."/>
        </authorList>
    </citation>
    <scope>NUCLEOTIDE SEQUENCE</scope>
    <source>
        <strain evidence="7">CCMP1381</strain>
    </source>
</reference>
<dbReference type="InterPro" id="IPR036020">
    <property type="entry name" value="WW_dom_sf"/>
</dbReference>
<gene>
    <name evidence="7" type="ORF">DSPE1174_LOCUS1832</name>
</gene>
<evidence type="ECO:0000313" key="7">
    <source>
        <dbReference type="EMBL" id="CAD9373293.1"/>
    </source>
</evidence>
<feature type="region of interest" description="Disordered" evidence="5">
    <location>
        <begin position="133"/>
        <end position="156"/>
    </location>
</feature>
<proteinExistence type="inferred from homology"/>
<name>A0A7S2ANP9_9STRA</name>
<feature type="compositionally biased region" description="Polar residues" evidence="5">
    <location>
        <begin position="243"/>
        <end position="260"/>
    </location>
</feature>
<dbReference type="GO" id="GO:0005634">
    <property type="term" value="C:nucleus"/>
    <property type="evidence" value="ECO:0007669"/>
    <property type="project" value="UniProtKB-SubCell"/>
</dbReference>
<dbReference type="SMART" id="SM00456">
    <property type="entry name" value="WW"/>
    <property type="match status" value="1"/>
</dbReference>
<dbReference type="PANTHER" id="PTHR10015:SF206">
    <property type="entry name" value="HSF-TYPE DNA-BINDING DOMAIN-CONTAINING PROTEIN"/>
    <property type="match status" value="1"/>
</dbReference>
<dbReference type="PROSITE" id="PS00018">
    <property type="entry name" value="EF_HAND_1"/>
    <property type="match status" value="1"/>
</dbReference>
<evidence type="ECO:0000259" key="6">
    <source>
        <dbReference type="PROSITE" id="PS50020"/>
    </source>
</evidence>
<dbReference type="PANTHER" id="PTHR10015">
    <property type="entry name" value="HEAT SHOCK TRANSCRIPTION FACTOR"/>
    <property type="match status" value="1"/>
</dbReference>
<organism evidence="7">
    <name type="scientific">Octactis speculum</name>
    <dbReference type="NCBI Taxonomy" id="3111310"/>
    <lineage>
        <taxon>Eukaryota</taxon>
        <taxon>Sar</taxon>
        <taxon>Stramenopiles</taxon>
        <taxon>Ochrophyta</taxon>
        <taxon>Dictyochophyceae</taxon>
        <taxon>Dictyochales</taxon>
        <taxon>Dictyochaceae</taxon>
        <taxon>Octactis</taxon>
    </lineage>
</organism>
<feature type="domain" description="WW" evidence="6">
    <location>
        <begin position="161"/>
        <end position="189"/>
    </location>
</feature>
<dbReference type="Pfam" id="PF00447">
    <property type="entry name" value="HSF_DNA-bind"/>
    <property type="match status" value="1"/>
</dbReference>
<comment type="similarity">
    <text evidence="4">Belongs to the HSF family.</text>
</comment>
<evidence type="ECO:0000256" key="2">
    <source>
        <dbReference type="ARBA" id="ARBA00023125"/>
    </source>
</evidence>
<dbReference type="InterPro" id="IPR001202">
    <property type="entry name" value="WW_dom"/>
</dbReference>
<keyword evidence="2" id="KW-0238">DNA-binding</keyword>
<dbReference type="GO" id="GO:0003700">
    <property type="term" value="F:DNA-binding transcription factor activity"/>
    <property type="evidence" value="ECO:0007669"/>
    <property type="project" value="InterPro"/>
</dbReference>
<feature type="region of interest" description="Disordered" evidence="5">
    <location>
        <begin position="228"/>
        <end position="313"/>
    </location>
</feature>
<evidence type="ECO:0000256" key="4">
    <source>
        <dbReference type="RuleBase" id="RU004020"/>
    </source>
</evidence>
<feature type="compositionally biased region" description="Polar residues" evidence="5">
    <location>
        <begin position="133"/>
        <end position="152"/>
    </location>
</feature>
<dbReference type="PROSITE" id="PS01159">
    <property type="entry name" value="WW_DOMAIN_1"/>
    <property type="match status" value="1"/>
</dbReference>
<dbReference type="AlphaFoldDB" id="A0A7S2ANP9"/>
<comment type="subcellular location">
    <subcellularLocation>
        <location evidence="1">Nucleus</location>
    </subcellularLocation>
</comment>
<dbReference type="SUPFAM" id="SSF46785">
    <property type="entry name" value="Winged helix' DNA-binding domain"/>
    <property type="match status" value="1"/>
</dbReference>
<dbReference type="InterPro" id="IPR018247">
    <property type="entry name" value="EF_Hand_1_Ca_BS"/>
</dbReference>
<sequence>MRGDLASARMACSPPSRVEECPEDITEGGEMLGIAKTSFVRKLYDLVTCESDDIVGFLPDGSSFEVKDPKRLEVEVLPKYFRHSRFQSLVRQLNFYSFKKASKERHMWIYRHELFHRDKPVLLEGLKRKTSQGLQGLLESSNGQRNDPNTASPPEERAVHWREVFDEATGQVYYWNAMTLESQWDPPPANQELVYVDVTRDGMCEGTYDVPAPMTSLGKRVSSAESDYSDCVNDQDEDRCDGATSTSSEGSTVGKSNETSEPWGAPPKRQRLSEESCERTSGKSSRPLHAGSMNRSKGIPVRGGGGIGGKESLVNETGRALPEGDTDAGSISVDSYYSADDSDDSDSVCWEELQVSPEALGSLQRALYERRTSPALVALVTFGLRTTPYQKPSRLLSAVYEKLVSHSELWSDLRTYREALAPKRSCQFTDCEGMYVDKNSEVSDESVSIWDRENYVGSEIFLMREFMAFVVTRLQVRNLFIKFCCSKVISHTNKHVRMDEMMQAVRDLYMDHSFPLELEHKKLLNGCLRLWWKHATRYL</sequence>
<evidence type="ECO:0000256" key="5">
    <source>
        <dbReference type="SAM" id="MobiDB-lite"/>
    </source>
</evidence>
<protein>
    <recommendedName>
        <fullName evidence="6">WW domain-containing protein</fullName>
    </recommendedName>
</protein>
<dbReference type="Gene3D" id="2.20.70.10">
    <property type="match status" value="1"/>
</dbReference>
<dbReference type="PROSITE" id="PS50020">
    <property type="entry name" value="WW_DOMAIN_2"/>
    <property type="match status" value="1"/>
</dbReference>
<dbReference type="SMART" id="SM00415">
    <property type="entry name" value="HSF"/>
    <property type="match status" value="1"/>
</dbReference>
<dbReference type="CDD" id="cd00201">
    <property type="entry name" value="WW"/>
    <property type="match status" value="1"/>
</dbReference>
<dbReference type="InterPro" id="IPR036390">
    <property type="entry name" value="WH_DNA-bd_sf"/>
</dbReference>
<dbReference type="EMBL" id="HBGS01003578">
    <property type="protein sequence ID" value="CAD9373293.1"/>
    <property type="molecule type" value="Transcribed_RNA"/>
</dbReference>
<dbReference type="Pfam" id="PF00397">
    <property type="entry name" value="WW"/>
    <property type="match status" value="1"/>
</dbReference>
<dbReference type="SUPFAM" id="SSF51045">
    <property type="entry name" value="WW domain"/>
    <property type="match status" value="1"/>
</dbReference>
<dbReference type="GO" id="GO:0043565">
    <property type="term" value="F:sequence-specific DNA binding"/>
    <property type="evidence" value="ECO:0007669"/>
    <property type="project" value="InterPro"/>
</dbReference>
<evidence type="ECO:0000256" key="3">
    <source>
        <dbReference type="ARBA" id="ARBA00023242"/>
    </source>
</evidence>
<keyword evidence="3" id="KW-0539">Nucleus</keyword>
<feature type="compositionally biased region" description="Basic and acidic residues" evidence="5">
    <location>
        <begin position="271"/>
        <end position="281"/>
    </location>
</feature>
<dbReference type="InterPro" id="IPR036388">
    <property type="entry name" value="WH-like_DNA-bd_sf"/>
</dbReference>
<dbReference type="InterPro" id="IPR000232">
    <property type="entry name" value="HSF_DNA-bd"/>
</dbReference>
<evidence type="ECO:0000256" key="1">
    <source>
        <dbReference type="ARBA" id="ARBA00004123"/>
    </source>
</evidence>